<dbReference type="OrthoDB" id="2973831at2"/>
<dbReference type="AlphaFoldDB" id="A0A2T4U8R7"/>
<gene>
    <name evidence="1" type="ORF">C6Y45_03880</name>
</gene>
<dbReference type="RefSeq" id="WP_107583715.1">
    <property type="nucleotide sequence ID" value="NZ_PZJJ01000004.1"/>
</dbReference>
<organism evidence="1 2">
    <name type="scientific">Alkalicoccus saliphilus</name>
    <dbReference type="NCBI Taxonomy" id="200989"/>
    <lineage>
        <taxon>Bacteria</taxon>
        <taxon>Bacillati</taxon>
        <taxon>Bacillota</taxon>
        <taxon>Bacilli</taxon>
        <taxon>Bacillales</taxon>
        <taxon>Bacillaceae</taxon>
        <taxon>Alkalicoccus</taxon>
    </lineage>
</organism>
<dbReference type="EMBL" id="PZJJ01000004">
    <property type="protein sequence ID" value="PTL39793.1"/>
    <property type="molecule type" value="Genomic_DNA"/>
</dbReference>
<dbReference type="Proteomes" id="UP000240509">
    <property type="component" value="Unassembled WGS sequence"/>
</dbReference>
<protein>
    <submittedName>
        <fullName evidence="1">Uncharacterized protein</fullName>
    </submittedName>
</protein>
<proteinExistence type="predicted"/>
<name>A0A2T4U8R7_9BACI</name>
<evidence type="ECO:0000313" key="2">
    <source>
        <dbReference type="Proteomes" id="UP000240509"/>
    </source>
</evidence>
<evidence type="ECO:0000313" key="1">
    <source>
        <dbReference type="EMBL" id="PTL39793.1"/>
    </source>
</evidence>
<reference evidence="1 2" key="1">
    <citation type="submission" date="2018-03" db="EMBL/GenBank/DDBJ databases">
        <title>Alkalicoccus saliphilus sp. nov., isolated from a mineral pool.</title>
        <authorList>
            <person name="Zhao B."/>
        </authorList>
    </citation>
    <scope>NUCLEOTIDE SEQUENCE [LARGE SCALE GENOMIC DNA]</scope>
    <source>
        <strain evidence="1 2">6AG</strain>
    </source>
</reference>
<comment type="caution">
    <text evidence="1">The sequence shown here is derived from an EMBL/GenBank/DDBJ whole genome shotgun (WGS) entry which is preliminary data.</text>
</comment>
<keyword evidence="2" id="KW-1185">Reference proteome</keyword>
<accession>A0A2T4U8R7</accession>
<sequence length="85" mass="10004">MSTFQKHQIVFVRRAFDWHGNTGIELYTEKNDEAVFAETFRIGRAEIRQFLANPETVMYRIVPPMTEKEFASINHEVRSWQSGLV</sequence>